<protein>
    <submittedName>
        <fullName evidence="2">Uncharacterized protein</fullName>
    </submittedName>
</protein>
<organism evidence="2 3">
    <name type="scientific">Chionoecetes opilio</name>
    <name type="common">Atlantic snow crab</name>
    <name type="synonym">Cancer opilio</name>
    <dbReference type="NCBI Taxonomy" id="41210"/>
    <lineage>
        <taxon>Eukaryota</taxon>
        <taxon>Metazoa</taxon>
        <taxon>Ecdysozoa</taxon>
        <taxon>Arthropoda</taxon>
        <taxon>Crustacea</taxon>
        <taxon>Multicrustacea</taxon>
        <taxon>Malacostraca</taxon>
        <taxon>Eumalacostraca</taxon>
        <taxon>Eucarida</taxon>
        <taxon>Decapoda</taxon>
        <taxon>Pleocyemata</taxon>
        <taxon>Brachyura</taxon>
        <taxon>Eubrachyura</taxon>
        <taxon>Majoidea</taxon>
        <taxon>Majidae</taxon>
        <taxon>Chionoecetes</taxon>
    </lineage>
</organism>
<dbReference type="PANTHER" id="PTHR46409:SF1">
    <property type="entry name" value="HTH PSQ-TYPE DOMAIN-CONTAINING PROTEIN"/>
    <property type="match status" value="1"/>
</dbReference>
<dbReference type="AlphaFoldDB" id="A0A8J5D1U7"/>
<comment type="caution">
    <text evidence="2">The sequence shown here is derived from an EMBL/GenBank/DDBJ whole genome shotgun (WGS) entry which is preliminary data.</text>
</comment>
<sequence>MPTVKRSIWYAHSEAILQTMLCSEDQKERIWGVEKILAIRGDGDPDPQLGDSSVRTRRTPDINCDASCIGDLISWSEDVSEPPLTCSLSTSGVKLVNTPMEVLNWPCHTQSIERVLNGTYSTLGSPRGNHSPRSPTPLDPAASPVPLLQSCGEKRHDPPDKPCPPLKGPVRVRQA</sequence>
<dbReference type="PANTHER" id="PTHR46409">
    <property type="entry name" value="HTH PSQ-TYPE DOMAIN-CONTAINING PROTEIN"/>
    <property type="match status" value="1"/>
</dbReference>
<reference evidence="2" key="1">
    <citation type="submission" date="2020-07" db="EMBL/GenBank/DDBJ databases">
        <title>The High-quality genome of the commercially important snow crab, Chionoecetes opilio.</title>
        <authorList>
            <person name="Jeong J.-H."/>
            <person name="Ryu S."/>
        </authorList>
    </citation>
    <scope>NUCLEOTIDE SEQUENCE</scope>
    <source>
        <strain evidence="2">MADBK_172401_WGS</strain>
        <tissue evidence="2">Digestive gland</tissue>
    </source>
</reference>
<accession>A0A8J5D1U7</accession>
<feature type="region of interest" description="Disordered" evidence="1">
    <location>
        <begin position="119"/>
        <end position="175"/>
    </location>
</feature>
<evidence type="ECO:0000256" key="1">
    <source>
        <dbReference type="SAM" id="MobiDB-lite"/>
    </source>
</evidence>
<gene>
    <name evidence="2" type="ORF">GWK47_029867</name>
</gene>
<evidence type="ECO:0000313" key="3">
    <source>
        <dbReference type="Proteomes" id="UP000770661"/>
    </source>
</evidence>
<dbReference type="Proteomes" id="UP000770661">
    <property type="component" value="Unassembled WGS sequence"/>
</dbReference>
<dbReference type="EMBL" id="JACEEZ010000973">
    <property type="protein sequence ID" value="KAG0729664.1"/>
    <property type="molecule type" value="Genomic_DNA"/>
</dbReference>
<proteinExistence type="predicted"/>
<name>A0A8J5D1U7_CHIOP</name>
<dbReference type="OrthoDB" id="10259622at2759"/>
<evidence type="ECO:0000313" key="2">
    <source>
        <dbReference type="EMBL" id="KAG0729664.1"/>
    </source>
</evidence>
<keyword evidence="3" id="KW-1185">Reference proteome</keyword>